<proteinExistence type="predicted"/>
<reference evidence="2 3" key="1">
    <citation type="journal article" date="2011" name="Appl. Environ. Microbiol.">
        <title>Contribution of a Sodium Ion Gradient to Energy Conservation during Fermentation in the Cyanobacterium Arthrospira (Spirulina) maxima CS-328.</title>
        <authorList>
            <person name="Carrieri D."/>
            <person name="Ananyev G."/>
            <person name="Lenz O."/>
            <person name="Bryant D.A."/>
            <person name="Dismukes G.C."/>
        </authorList>
    </citation>
    <scope>NUCLEOTIDE SEQUENCE [LARGE SCALE GENOMIC DNA]</scope>
    <source>
        <strain evidence="2 3">CS-328</strain>
    </source>
</reference>
<dbReference type="AlphaFoldDB" id="B5VUH3"/>
<feature type="compositionally biased region" description="Polar residues" evidence="1">
    <location>
        <begin position="54"/>
        <end position="68"/>
    </location>
</feature>
<feature type="region of interest" description="Disordered" evidence="1">
    <location>
        <begin position="36"/>
        <end position="68"/>
    </location>
</feature>
<accession>B5VUH3</accession>
<keyword evidence="3" id="KW-1185">Reference proteome</keyword>
<comment type="caution">
    <text evidence="2">The sequence shown here is derived from an EMBL/GenBank/DDBJ whole genome shotgun (WGS) entry which is preliminary data.</text>
</comment>
<evidence type="ECO:0000313" key="2">
    <source>
        <dbReference type="EMBL" id="EDZ97189.1"/>
    </source>
</evidence>
<dbReference type="EMBL" id="ABYK01000001">
    <property type="protein sequence ID" value="EDZ97189.1"/>
    <property type="molecule type" value="Genomic_DNA"/>
</dbReference>
<dbReference type="Proteomes" id="UP000004061">
    <property type="component" value="Unassembled WGS sequence"/>
</dbReference>
<protein>
    <submittedName>
        <fullName evidence="2">Uncharacterized protein</fullName>
    </submittedName>
</protein>
<organism evidence="2 3">
    <name type="scientific">Limnospira maxima CS-328</name>
    <dbReference type="NCBI Taxonomy" id="513049"/>
    <lineage>
        <taxon>Bacteria</taxon>
        <taxon>Bacillati</taxon>
        <taxon>Cyanobacteriota</taxon>
        <taxon>Cyanophyceae</taxon>
        <taxon>Oscillatoriophycideae</taxon>
        <taxon>Oscillatoriales</taxon>
        <taxon>Sirenicapillariaceae</taxon>
        <taxon>Limnospira</taxon>
    </lineage>
</organism>
<evidence type="ECO:0000256" key="1">
    <source>
        <dbReference type="SAM" id="MobiDB-lite"/>
    </source>
</evidence>
<name>B5VUH3_LIMMA</name>
<evidence type="ECO:0000313" key="3">
    <source>
        <dbReference type="Proteomes" id="UP000004061"/>
    </source>
</evidence>
<sequence>MTLTETAVKVLDQMAIELNLTRSELVEQIARGIISSQGGKVSPEQAENFKPAGSVQTKKAESLSQKGI</sequence>
<gene>
    <name evidence="2" type="ORF">AmaxDRAFT_0218</name>
</gene>